<proteinExistence type="predicted"/>
<gene>
    <name evidence="2" type="ORF">C8E89_1562</name>
</gene>
<dbReference type="EMBL" id="QJJU01000056">
    <property type="protein sequence ID" value="PXW95729.1"/>
    <property type="molecule type" value="Genomic_DNA"/>
</dbReference>
<evidence type="ECO:0000256" key="1">
    <source>
        <dbReference type="SAM" id="MobiDB-lite"/>
    </source>
</evidence>
<accession>A0A318H0L5</accession>
<evidence type="ECO:0000313" key="2">
    <source>
        <dbReference type="EMBL" id="PXW95729.1"/>
    </source>
</evidence>
<feature type="compositionally biased region" description="Basic and acidic residues" evidence="1">
    <location>
        <begin position="10"/>
        <end position="20"/>
    </location>
</feature>
<reference evidence="2 3" key="2">
    <citation type="submission" date="2018-06" db="EMBL/GenBank/DDBJ databases">
        <title>Sequencing of bacterial isolates from soil warming experiment in Harvard Forest, Massachusetts, USA.</title>
        <authorList>
            <person name="Deangelis K.PhD."/>
        </authorList>
    </citation>
    <scope>NUCLEOTIDE SEQUENCE [LARGE SCALE GENOMIC DNA]</scope>
    <source>
        <strain evidence="2 3">GAS496</strain>
    </source>
</reference>
<protein>
    <submittedName>
        <fullName evidence="2">Uncharacterized protein</fullName>
    </submittedName>
</protein>
<sequence>MRIHETVAAAKERLNRSDRHIGKHRGGKG</sequence>
<name>A0A318H0L5_9MYCO</name>
<comment type="caution">
    <text evidence="2">The sequence shown here is derived from an EMBL/GenBank/DDBJ whole genome shotgun (WGS) entry which is preliminary data.</text>
</comment>
<organism evidence="2 3">
    <name type="scientific">Mycolicibacterium moriokaense</name>
    <dbReference type="NCBI Taxonomy" id="39691"/>
    <lineage>
        <taxon>Bacteria</taxon>
        <taxon>Bacillati</taxon>
        <taxon>Actinomycetota</taxon>
        <taxon>Actinomycetes</taxon>
        <taxon>Mycobacteriales</taxon>
        <taxon>Mycobacteriaceae</taxon>
        <taxon>Mycolicibacterium</taxon>
    </lineage>
</organism>
<evidence type="ECO:0000313" key="3">
    <source>
        <dbReference type="Proteomes" id="UP000247781"/>
    </source>
</evidence>
<feature type="region of interest" description="Disordered" evidence="1">
    <location>
        <begin position="1"/>
        <end position="29"/>
    </location>
</feature>
<keyword evidence="3" id="KW-1185">Reference proteome</keyword>
<dbReference type="Proteomes" id="UP000247781">
    <property type="component" value="Unassembled WGS sequence"/>
</dbReference>
<reference evidence="3" key="1">
    <citation type="submission" date="2018-05" db="EMBL/GenBank/DDBJ databases">
        <authorList>
            <person name="Deangelis K."/>
            <person name="Huntemann M."/>
            <person name="Clum A."/>
            <person name="Pillay M."/>
            <person name="Palaniappan K."/>
            <person name="Varghese N."/>
            <person name="Mikhailova N."/>
            <person name="Stamatis D."/>
            <person name="Reddy T."/>
            <person name="Daum C."/>
            <person name="Shapiro N."/>
            <person name="Ivanova N."/>
            <person name="Kyrpides N."/>
            <person name="Woyke T."/>
        </authorList>
    </citation>
    <scope>NUCLEOTIDE SEQUENCE [LARGE SCALE GENOMIC DNA]</scope>
    <source>
        <strain evidence="3">GAS496</strain>
    </source>
</reference>
<dbReference type="AlphaFoldDB" id="A0A318H0L5"/>